<feature type="region of interest" description="Disordered" evidence="1">
    <location>
        <begin position="17"/>
        <end position="48"/>
    </location>
</feature>
<dbReference type="PANTHER" id="PTHR31228:SF3">
    <property type="entry name" value="CYSTATIN-LIKE PROTEIN"/>
    <property type="match status" value="1"/>
</dbReference>
<evidence type="ECO:0000256" key="1">
    <source>
        <dbReference type="SAM" id="MobiDB-lite"/>
    </source>
</evidence>
<dbReference type="EMBL" id="CACRSJ010000106">
    <property type="protein sequence ID" value="VYS56394.1"/>
    <property type="molecule type" value="Genomic_DNA"/>
</dbReference>
<evidence type="ECO:0000313" key="2">
    <source>
        <dbReference type="EMBL" id="VYS56394.1"/>
    </source>
</evidence>
<protein>
    <recommendedName>
        <fullName evidence="4">Cystatin/monellin superfamily protein</fullName>
    </recommendedName>
</protein>
<proteinExistence type="predicted"/>
<dbReference type="InterPro" id="IPR006525">
    <property type="entry name" value="Cystatin-related_pln"/>
</dbReference>
<dbReference type="PANTHER" id="PTHR31228">
    <property type="entry name" value="CYSTATIN/MONELLIN SUPERFAMILY PROTEIN"/>
    <property type="match status" value="1"/>
</dbReference>
<evidence type="ECO:0008006" key="4">
    <source>
        <dbReference type="Google" id="ProtNLM"/>
    </source>
</evidence>
<sequence>MYTLIFLNYADIKVVRNDEGDEESQRDEEDSEPEWGYDSFDGREYHSSDQMGYSDKEFDEKCRYYRHQVILTKGFFEPSDRFPPLWGGISSLYDLEADAGKGLTVREFCANLTSSCLNKYNQEVGLNVKLEHILRANYNPGSMSKFYITFAARESDSPDAPLEEYQAKAAWSAADKTYPILCHNHHR</sequence>
<dbReference type="AlphaFoldDB" id="A0A654F4C4"/>
<organism evidence="2 3">
    <name type="scientific">Arabidopsis thaliana</name>
    <name type="common">Mouse-ear cress</name>
    <dbReference type="NCBI Taxonomy" id="3702"/>
    <lineage>
        <taxon>Eukaryota</taxon>
        <taxon>Viridiplantae</taxon>
        <taxon>Streptophyta</taxon>
        <taxon>Embryophyta</taxon>
        <taxon>Tracheophyta</taxon>
        <taxon>Spermatophyta</taxon>
        <taxon>Magnoliopsida</taxon>
        <taxon>eudicotyledons</taxon>
        <taxon>Gunneridae</taxon>
        <taxon>Pentapetalae</taxon>
        <taxon>rosids</taxon>
        <taxon>malvids</taxon>
        <taxon>Brassicales</taxon>
        <taxon>Brassicaceae</taxon>
        <taxon>Camelineae</taxon>
        <taxon>Arabidopsis</taxon>
    </lineage>
</organism>
<reference evidence="2 3" key="1">
    <citation type="submission" date="2019-11" db="EMBL/GenBank/DDBJ databases">
        <authorList>
            <person name="Jiao W.-B."/>
            <person name="Schneeberger K."/>
        </authorList>
    </citation>
    <scope>NUCLEOTIDE SEQUENCE [LARGE SCALE GENOMIC DNA]</scope>
    <source>
        <strain evidence="3">cv. An-1</strain>
    </source>
</reference>
<evidence type="ECO:0000313" key="3">
    <source>
        <dbReference type="Proteomes" id="UP000426265"/>
    </source>
</evidence>
<dbReference type="NCBIfam" id="TIGR01638">
    <property type="entry name" value="Atha_cystat_rel"/>
    <property type="match status" value="1"/>
</dbReference>
<name>A0A654F4C4_ARATH</name>
<dbReference type="ExpressionAtlas" id="A0A654F4C4">
    <property type="expression patterns" value="baseline and differential"/>
</dbReference>
<feature type="compositionally biased region" description="Acidic residues" evidence="1">
    <location>
        <begin position="19"/>
        <end position="35"/>
    </location>
</feature>
<accession>A0A654F4C4</accession>
<dbReference type="Proteomes" id="UP000426265">
    <property type="component" value="Unassembled WGS sequence"/>
</dbReference>
<gene>
    <name evidence="2" type="ORF">AN1_LOCUS11848</name>
</gene>